<accession>A0ABM6SLK2</accession>
<evidence type="ECO:0000313" key="2">
    <source>
        <dbReference type="EMBL" id="AVH55065.1"/>
    </source>
</evidence>
<evidence type="ECO:0000256" key="1">
    <source>
        <dbReference type="SAM" id="MobiDB-lite"/>
    </source>
</evidence>
<evidence type="ECO:0000313" key="3">
    <source>
        <dbReference type="Proteomes" id="UP000238413"/>
    </source>
</evidence>
<protein>
    <submittedName>
        <fullName evidence="2">Uncharacterized protein</fullName>
    </submittedName>
</protein>
<reference evidence="2 3" key="1">
    <citation type="submission" date="2018-02" db="EMBL/GenBank/DDBJ databases">
        <title>Complete genome sequence of Streptomyces dengpaensis, the producer of angucyclines.</title>
        <authorList>
            <person name="Yumei L."/>
        </authorList>
    </citation>
    <scope>NUCLEOTIDE SEQUENCE [LARGE SCALE GENOMIC DNA]</scope>
    <source>
        <strain evidence="2 3">XZHG99</strain>
    </source>
</reference>
<feature type="region of interest" description="Disordered" evidence="1">
    <location>
        <begin position="39"/>
        <end position="64"/>
    </location>
</feature>
<dbReference type="RefSeq" id="WP_099501492.1">
    <property type="nucleotide sequence ID" value="NZ_CP026652.1"/>
</dbReference>
<name>A0ABM6SLK2_9ACTN</name>
<gene>
    <name evidence="2" type="ORF">C4B68_03780</name>
</gene>
<sequence length="64" mass="6432">MPSLTPRAPLPPSSAASPMTALLSAHEMLLEVMKALDGPSASLRGPAAGPLVTGPGLLRPSTED</sequence>
<dbReference type="EMBL" id="CP026652">
    <property type="protein sequence ID" value="AVH55065.1"/>
    <property type="molecule type" value="Genomic_DNA"/>
</dbReference>
<dbReference type="Proteomes" id="UP000238413">
    <property type="component" value="Chromosome"/>
</dbReference>
<keyword evidence="3" id="KW-1185">Reference proteome</keyword>
<organism evidence="2 3">
    <name type="scientific">Streptomyces dengpaensis</name>
    <dbReference type="NCBI Taxonomy" id="2049881"/>
    <lineage>
        <taxon>Bacteria</taxon>
        <taxon>Bacillati</taxon>
        <taxon>Actinomycetota</taxon>
        <taxon>Actinomycetes</taxon>
        <taxon>Kitasatosporales</taxon>
        <taxon>Streptomycetaceae</taxon>
        <taxon>Streptomyces</taxon>
    </lineage>
</organism>
<proteinExistence type="predicted"/>